<protein>
    <recommendedName>
        <fullName evidence="2">SET domain-containing protein</fullName>
    </recommendedName>
</protein>
<accession>A0AAD3HBA5</accession>
<dbReference type="EMBL" id="BLLK01000058">
    <property type="protein sequence ID" value="GFH57497.1"/>
    <property type="molecule type" value="Genomic_DNA"/>
</dbReference>
<keyword evidence="4" id="KW-1185">Reference proteome</keyword>
<dbReference type="InterPro" id="IPR046341">
    <property type="entry name" value="SET_dom_sf"/>
</dbReference>
<dbReference type="PROSITE" id="PS50280">
    <property type="entry name" value="SET"/>
    <property type="match status" value="1"/>
</dbReference>
<evidence type="ECO:0000313" key="3">
    <source>
        <dbReference type="EMBL" id="GFH57497.1"/>
    </source>
</evidence>
<feature type="compositionally biased region" description="Basic and acidic residues" evidence="1">
    <location>
        <begin position="1"/>
        <end position="12"/>
    </location>
</feature>
<feature type="compositionally biased region" description="Basic residues" evidence="1">
    <location>
        <begin position="18"/>
        <end position="35"/>
    </location>
</feature>
<sequence length="308" mass="35928">MGNSKKVTDKNETSSQRLTRKKEGKQKQEGKKRKEKSSDEKLIAKVDVMFDEISAEVEDGITNAAQQAKDCFVMYHQNEEYKGLGLVSLFVNKKRETLEMDLCSWIYSKESLLVLGERGLFAGRNFKKGETISVYCGRRVKSNTYPNGYRLKDIQASKNNYELLCHFTNDISLSFDFQLRKYAKRIGSCFNRENCKYRFVNNAMFFGTVLKASRNISKDKEIFVNYNFDKHIIKDLRMDMIRDSMNEIEGFAKMTDDKDATRNLKNICEALGITIKCKYPKKKDLMEKIHKEIEKNPRKRRSVRNKLA</sequence>
<proteinExistence type="predicted"/>
<dbReference type="SUPFAM" id="SSF82199">
    <property type="entry name" value="SET domain"/>
    <property type="match status" value="1"/>
</dbReference>
<gene>
    <name evidence="3" type="ORF">CTEN210_13973</name>
</gene>
<dbReference type="AlphaFoldDB" id="A0AAD3HBA5"/>
<dbReference type="Pfam" id="PF00856">
    <property type="entry name" value="SET"/>
    <property type="match status" value="1"/>
</dbReference>
<feature type="domain" description="SET" evidence="2">
    <location>
        <begin position="104"/>
        <end position="227"/>
    </location>
</feature>
<comment type="caution">
    <text evidence="3">The sequence shown here is derived from an EMBL/GenBank/DDBJ whole genome shotgun (WGS) entry which is preliminary data.</text>
</comment>
<feature type="region of interest" description="Disordered" evidence="1">
    <location>
        <begin position="1"/>
        <end position="39"/>
    </location>
</feature>
<organism evidence="3 4">
    <name type="scientific">Chaetoceros tenuissimus</name>
    <dbReference type="NCBI Taxonomy" id="426638"/>
    <lineage>
        <taxon>Eukaryota</taxon>
        <taxon>Sar</taxon>
        <taxon>Stramenopiles</taxon>
        <taxon>Ochrophyta</taxon>
        <taxon>Bacillariophyta</taxon>
        <taxon>Coscinodiscophyceae</taxon>
        <taxon>Chaetocerotophycidae</taxon>
        <taxon>Chaetocerotales</taxon>
        <taxon>Chaetocerotaceae</taxon>
        <taxon>Chaetoceros</taxon>
    </lineage>
</organism>
<evidence type="ECO:0000256" key="1">
    <source>
        <dbReference type="SAM" id="MobiDB-lite"/>
    </source>
</evidence>
<dbReference type="InterPro" id="IPR001214">
    <property type="entry name" value="SET_dom"/>
</dbReference>
<name>A0AAD3HBA5_9STRA</name>
<evidence type="ECO:0000259" key="2">
    <source>
        <dbReference type="PROSITE" id="PS50280"/>
    </source>
</evidence>
<reference evidence="3 4" key="1">
    <citation type="journal article" date="2021" name="Sci. Rep.">
        <title>The genome of the diatom Chaetoceros tenuissimus carries an ancient integrated fragment of an extant virus.</title>
        <authorList>
            <person name="Hongo Y."/>
            <person name="Kimura K."/>
            <person name="Takaki Y."/>
            <person name="Yoshida Y."/>
            <person name="Baba S."/>
            <person name="Kobayashi G."/>
            <person name="Nagasaki K."/>
            <person name="Hano T."/>
            <person name="Tomaru Y."/>
        </authorList>
    </citation>
    <scope>NUCLEOTIDE SEQUENCE [LARGE SCALE GENOMIC DNA]</scope>
    <source>
        <strain evidence="3 4">NIES-3715</strain>
    </source>
</reference>
<dbReference type="Proteomes" id="UP001054902">
    <property type="component" value="Unassembled WGS sequence"/>
</dbReference>
<dbReference type="Gene3D" id="2.170.270.10">
    <property type="entry name" value="SET domain"/>
    <property type="match status" value="1"/>
</dbReference>
<evidence type="ECO:0000313" key="4">
    <source>
        <dbReference type="Proteomes" id="UP001054902"/>
    </source>
</evidence>